<organism evidence="11 12">
    <name type="scientific">Batillaria attramentaria</name>
    <dbReference type="NCBI Taxonomy" id="370345"/>
    <lineage>
        <taxon>Eukaryota</taxon>
        <taxon>Metazoa</taxon>
        <taxon>Spiralia</taxon>
        <taxon>Lophotrochozoa</taxon>
        <taxon>Mollusca</taxon>
        <taxon>Gastropoda</taxon>
        <taxon>Caenogastropoda</taxon>
        <taxon>Sorbeoconcha</taxon>
        <taxon>Cerithioidea</taxon>
        <taxon>Batillariidae</taxon>
        <taxon>Batillaria</taxon>
    </lineage>
</organism>
<proteinExistence type="predicted"/>
<feature type="region of interest" description="Disordered" evidence="8">
    <location>
        <begin position="415"/>
        <end position="434"/>
    </location>
</feature>
<comment type="caution">
    <text evidence="11">The sequence shown here is derived from an EMBL/GenBank/DDBJ whole genome shotgun (WGS) entry which is preliminary data.</text>
</comment>
<keyword evidence="12" id="KW-1185">Reference proteome</keyword>
<keyword evidence="5 9" id="KW-1133">Transmembrane helix</keyword>
<feature type="domain" description="Cadherin" evidence="10">
    <location>
        <begin position="63"/>
        <end position="152"/>
    </location>
</feature>
<evidence type="ECO:0000256" key="5">
    <source>
        <dbReference type="ARBA" id="ARBA00022989"/>
    </source>
</evidence>
<comment type="subcellular location">
    <subcellularLocation>
        <location evidence="1">Membrane</location>
    </subcellularLocation>
</comment>
<dbReference type="SMART" id="SM00112">
    <property type="entry name" value="CA"/>
    <property type="match status" value="2"/>
</dbReference>
<feature type="non-terminal residue" evidence="11">
    <location>
        <position position="434"/>
    </location>
</feature>
<sequence>MTTIPSSNLFSIGLKCRTQIAFEVTCQDPYHSPVGPVSIQATLQGANDQPTITGINTAVDKAEDIAVGSVLLPFTVTDKDATTCTLTTTPLDSLQYFQLGAQANTIEVKSTLDYEQINTRNTNITVTCTDGFCTSEKAYLYVRITDVNEPIELLPKDFSLTTDEGLISLDPGWITLDEDLNDFPTYTIIGGNTNGRFTIDPSSGRVSSTLEYDVDPNVRFDTDFLIVQVEDQGGHQSTSTVTITILDINDNRPVFNPQTMQFTIDDCASRIGVPIATVAATDDDSDYEGNNVLTYSGGNGPIIISSTGDIIPTSSISGGNTYVVSAQATDAGSPSLNAATPASVTVIVRVRANTSDSLDENLGWIVIAGLLATVFLAALGLMLWKFCWPIVCATGKPTMYFDRLCGDCCQPRPKAVRPVRGQPPRPGNKTFWQE</sequence>
<dbReference type="EMBL" id="JACVVK020000232">
    <property type="protein sequence ID" value="KAK7483132.1"/>
    <property type="molecule type" value="Genomic_DNA"/>
</dbReference>
<evidence type="ECO:0000256" key="2">
    <source>
        <dbReference type="ARBA" id="ARBA00022692"/>
    </source>
</evidence>
<dbReference type="InterPro" id="IPR020894">
    <property type="entry name" value="Cadherin_CS"/>
</dbReference>
<dbReference type="Gene3D" id="2.60.40.60">
    <property type="entry name" value="Cadherins"/>
    <property type="match status" value="3"/>
</dbReference>
<evidence type="ECO:0000256" key="4">
    <source>
        <dbReference type="ARBA" id="ARBA00022837"/>
    </source>
</evidence>
<dbReference type="PROSITE" id="PS50268">
    <property type="entry name" value="CADHERIN_2"/>
    <property type="match status" value="2"/>
</dbReference>
<dbReference type="PANTHER" id="PTHR24026:SF126">
    <property type="entry name" value="PROTOCADHERIN FAT 4"/>
    <property type="match status" value="1"/>
</dbReference>
<evidence type="ECO:0000256" key="1">
    <source>
        <dbReference type="ARBA" id="ARBA00004370"/>
    </source>
</evidence>
<evidence type="ECO:0000259" key="10">
    <source>
        <dbReference type="PROSITE" id="PS50268"/>
    </source>
</evidence>
<dbReference type="InterPro" id="IPR015919">
    <property type="entry name" value="Cadherin-like_sf"/>
</dbReference>
<dbReference type="InterPro" id="IPR002126">
    <property type="entry name" value="Cadherin-like_dom"/>
</dbReference>
<dbReference type="Proteomes" id="UP001519460">
    <property type="component" value="Unassembled WGS sequence"/>
</dbReference>
<evidence type="ECO:0000256" key="3">
    <source>
        <dbReference type="ARBA" id="ARBA00022737"/>
    </source>
</evidence>
<dbReference type="GO" id="GO:0005886">
    <property type="term" value="C:plasma membrane"/>
    <property type="evidence" value="ECO:0007669"/>
    <property type="project" value="UniProtKB-SubCell"/>
</dbReference>
<dbReference type="AlphaFoldDB" id="A0ABD0K7G7"/>
<name>A0ABD0K7G7_9CAEN</name>
<dbReference type="CDD" id="cd11304">
    <property type="entry name" value="Cadherin_repeat"/>
    <property type="match status" value="3"/>
</dbReference>
<dbReference type="PANTHER" id="PTHR24026">
    <property type="entry name" value="FAT ATYPICAL CADHERIN-RELATED"/>
    <property type="match status" value="1"/>
</dbReference>
<dbReference type="GO" id="GO:0005509">
    <property type="term" value="F:calcium ion binding"/>
    <property type="evidence" value="ECO:0007669"/>
    <property type="project" value="UniProtKB-UniRule"/>
</dbReference>
<evidence type="ECO:0000313" key="11">
    <source>
        <dbReference type="EMBL" id="KAK7483132.1"/>
    </source>
</evidence>
<keyword evidence="6 9" id="KW-0472">Membrane</keyword>
<feature type="domain" description="Cadherin" evidence="10">
    <location>
        <begin position="177"/>
        <end position="255"/>
    </location>
</feature>
<feature type="transmembrane region" description="Helical" evidence="9">
    <location>
        <begin position="362"/>
        <end position="384"/>
    </location>
</feature>
<evidence type="ECO:0000313" key="12">
    <source>
        <dbReference type="Proteomes" id="UP001519460"/>
    </source>
</evidence>
<keyword evidence="2 9" id="KW-0812">Transmembrane</keyword>
<dbReference type="PROSITE" id="PS00232">
    <property type="entry name" value="CADHERIN_1"/>
    <property type="match status" value="1"/>
</dbReference>
<protein>
    <recommendedName>
        <fullName evidence="10">Cadherin domain-containing protein</fullName>
    </recommendedName>
</protein>
<dbReference type="PRINTS" id="PR00205">
    <property type="entry name" value="CADHERIN"/>
</dbReference>
<evidence type="ECO:0000256" key="8">
    <source>
        <dbReference type="SAM" id="MobiDB-lite"/>
    </source>
</evidence>
<evidence type="ECO:0000256" key="7">
    <source>
        <dbReference type="PROSITE-ProRule" id="PRU00043"/>
    </source>
</evidence>
<evidence type="ECO:0000256" key="9">
    <source>
        <dbReference type="SAM" id="Phobius"/>
    </source>
</evidence>
<dbReference type="GO" id="GO:0007155">
    <property type="term" value="P:cell adhesion"/>
    <property type="evidence" value="ECO:0007669"/>
    <property type="project" value="UniProtKB-KW"/>
</dbReference>
<reference evidence="11 12" key="1">
    <citation type="journal article" date="2023" name="Sci. Data">
        <title>Genome assembly of the Korean intertidal mud-creeper Batillaria attramentaria.</title>
        <authorList>
            <person name="Patra A.K."/>
            <person name="Ho P.T."/>
            <person name="Jun S."/>
            <person name="Lee S.J."/>
            <person name="Kim Y."/>
            <person name="Won Y.J."/>
        </authorList>
    </citation>
    <scope>NUCLEOTIDE SEQUENCE [LARGE SCALE GENOMIC DNA]</scope>
    <source>
        <strain evidence="11">Wonlab-2016</strain>
    </source>
</reference>
<keyword evidence="3" id="KW-0677">Repeat</keyword>
<accession>A0ABD0K7G7</accession>
<dbReference type="SUPFAM" id="SSF49313">
    <property type="entry name" value="Cadherin-like"/>
    <property type="match status" value="3"/>
</dbReference>
<evidence type="ECO:0000256" key="6">
    <source>
        <dbReference type="ARBA" id="ARBA00023136"/>
    </source>
</evidence>
<gene>
    <name evidence="11" type="ORF">BaRGS_00025628</name>
</gene>
<keyword evidence="4 7" id="KW-0106">Calcium</keyword>